<dbReference type="EMBL" id="AHNQ02000019">
    <property type="protein sequence ID" value="EKO26075.1"/>
    <property type="molecule type" value="Genomic_DNA"/>
</dbReference>
<protein>
    <submittedName>
        <fullName evidence="1">Putative lipoprotein</fullName>
    </submittedName>
</protein>
<comment type="caution">
    <text evidence="1">The sequence shown here is derived from an EMBL/GenBank/DDBJ whole genome shotgun (WGS) entry which is preliminary data.</text>
</comment>
<keyword evidence="1" id="KW-0449">Lipoprotein</keyword>
<evidence type="ECO:0000313" key="2">
    <source>
        <dbReference type="Proteomes" id="UP000006324"/>
    </source>
</evidence>
<evidence type="ECO:0000313" key="1">
    <source>
        <dbReference type="EMBL" id="EKO26075.1"/>
    </source>
</evidence>
<dbReference type="RefSeq" id="WP_000766126.1">
    <property type="nucleotide sequence ID" value="NZ_AHNQ02000019.1"/>
</dbReference>
<name>A0A0F6HCP3_LEPIR</name>
<accession>A0A0F6HCP3</accession>
<dbReference type="Proteomes" id="UP000006324">
    <property type="component" value="Unassembled WGS sequence"/>
</dbReference>
<dbReference type="NCBIfam" id="NF047804">
    <property type="entry name" value="LIC13305_lipo"/>
    <property type="match status" value="1"/>
</dbReference>
<proteinExistence type="predicted"/>
<gene>
    <name evidence="1" type="ORF">LEP1GSC104_1722</name>
</gene>
<dbReference type="PROSITE" id="PS51257">
    <property type="entry name" value="PROKAR_LIPOPROTEIN"/>
    <property type="match status" value="1"/>
</dbReference>
<dbReference type="AlphaFoldDB" id="A0A0F6HCP3"/>
<organism evidence="1 2">
    <name type="scientific">Leptospira interrogans str. UI 12621</name>
    <dbReference type="NCBI Taxonomy" id="1049937"/>
    <lineage>
        <taxon>Bacteria</taxon>
        <taxon>Pseudomonadati</taxon>
        <taxon>Spirochaetota</taxon>
        <taxon>Spirochaetia</taxon>
        <taxon>Leptospirales</taxon>
        <taxon>Leptospiraceae</taxon>
        <taxon>Leptospira</taxon>
    </lineage>
</organism>
<reference evidence="1 2" key="1">
    <citation type="submission" date="2012-09" db="EMBL/GenBank/DDBJ databases">
        <authorList>
            <person name="Harkins D.M."/>
            <person name="Durkin A.S."/>
            <person name="Brinkac L.M."/>
            <person name="Selengut J.D."/>
            <person name="Sanka R."/>
            <person name="DePew J."/>
            <person name="Purushe J."/>
            <person name="Chanthongthip A."/>
            <person name="Lattana O."/>
            <person name="Phetsouvanh R."/>
            <person name="Newton P.N."/>
            <person name="Vinetz J.M."/>
            <person name="Sutton G.G."/>
            <person name="Nelson W.C."/>
            <person name="Fouts D.E."/>
        </authorList>
    </citation>
    <scope>NUCLEOTIDE SEQUENCE [LARGE SCALE GENOMIC DNA]</scope>
    <source>
        <strain evidence="1 2">UI 12621</strain>
    </source>
</reference>
<sequence>MKLHFIPCFLILISLISCNKQKNEINSDLLLSLVVLQALQPDRAENYDQDVQIITNLSTFTNSSGIEITCDRDYDSQQDIDYYVELLKKEIARYPRGYWIKAGVEKIVLCRSMTTSYGLRIPAFSDVNLLAISVTDSMLGMRVGTATCAGIPNFRTVECYDIATMHHELTHSVNSKLLGYHRDIYSDPDWEKLNAPGFQYYGLDNFLQIPNVWHPMPGIMLPYGASHFGEDRAVFGALIMGWPTSYNILVQACQTDPFVAAKVRLTVSRWKQFWPFPGAENTEWKIRMAQSERDCR</sequence>